<dbReference type="EMBL" id="AP017313">
    <property type="protein sequence ID" value="BAU52026.1"/>
    <property type="molecule type" value="Genomic_DNA"/>
</dbReference>
<evidence type="ECO:0000313" key="1">
    <source>
        <dbReference type="EMBL" id="BAU52026.1"/>
    </source>
</evidence>
<reference evidence="1 2" key="1">
    <citation type="submission" date="2015-12" db="EMBL/GenBank/DDBJ databases">
        <title>Genome sequence of Mucilaginibacter gotjawali.</title>
        <authorList>
            <person name="Lee J.S."/>
            <person name="Lee K.C."/>
            <person name="Kim K.K."/>
            <person name="Lee B.W."/>
        </authorList>
    </citation>
    <scope>NUCLEOTIDE SEQUENCE [LARGE SCALE GENOMIC DNA]</scope>
    <source>
        <strain evidence="1 2">SA3-7</strain>
    </source>
</reference>
<dbReference type="KEGG" id="mgot:MgSA37_00176"/>
<evidence type="ECO:0000313" key="2">
    <source>
        <dbReference type="Proteomes" id="UP000218263"/>
    </source>
</evidence>
<gene>
    <name evidence="1" type="ORF">MgSA37_00176</name>
</gene>
<dbReference type="AlphaFoldDB" id="A0A110AZT8"/>
<dbReference type="Proteomes" id="UP000218263">
    <property type="component" value="Chromosome"/>
</dbReference>
<protein>
    <submittedName>
        <fullName evidence="1">Uncharacterized protein</fullName>
    </submittedName>
</protein>
<proteinExistence type="predicted"/>
<organism evidence="1 2">
    <name type="scientific">Mucilaginibacter gotjawali</name>
    <dbReference type="NCBI Taxonomy" id="1550579"/>
    <lineage>
        <taxon>Bacteria</taxon>
        <taxon>Pseudomonadati</taxon>
        <taxon>Bacteroidota</taxon>
        <taxon>Sphingobacteriia</taxon>
        <taxon>Sphingobacteriales</taxon>
        <taxon>Sphingobacteriaceae</taxon>
        <taxon>Mucilaginibacter</taxon>
    </lineage>
</organism>
<sequence>MSDGKTLSADGYFTGTVHFDGKKWKLRNLHWSSKNLQKMSN</sequence>
<keyword evidence="2" id="KW-1185">Reference proteome</keyword>
<accession>A0A110AZT8</accession>
<name>A0A110AZT8_9SPHI</name>